<dbReference type="CDD" id="cd04301">
    <property type="entry name" value="NAT_SF"/>
    <property type="match status" value="1"/>
</dbReference>
<accession>A0A930YD04</accession>
<dbReference type="EMBL" id="JADKPN010000001">
    <property type="protein sequence ID" value="MBF4762253.1"/>
    <property type="molecule type" value="Genomic_DNA"/>
</dbReference>
<keyword evidence="3" id="KW-1185">Reference proteome</keyword>
<protein>
    <submittedName>
        <fullName evidence="2">GNAT family N-acetyltransferase</fullName>
    </submittedName>
</protein>
<dbReference type="Pfam" id="PF00583">
    <property type="entry name" value="Acetyltransf_1"/>
    <property type="match status" value="1"/>
</dbReference>
<feature type="domain" description="N-acetyltransferase" evidence="1">
    <location>
        <begin position="100"/>
        <end position="236"/>
    </location>
</feature>
<dbReference type="InterPro" id="IPR016181">
    <property type="entry name" value="Acyl_CoA_acyltransferase"/>
</dbReference>
<sequence>MKQSTIEVVRVAAGHWHALEDDGVVGRGHTTYRPDGRLFVSIDAWHGTTFDLVARAMLASLPRPLHTLVDEADRELTAQWHRVGFVPARREWEYVVPTDPAHTSLGPGRPPRATTIVARGRAEPDRLKALLRAIDEPTLLRDPSRYAAVAWRDEYLGLLRLAPVPRRPVVGLVAVRPDVRRRGIARALLAHVLGDLHDAGTRDVSATVDEANLPAVALVEAVGGRRGTSQLELVLA</sequence>
<dbReference type="InterPro" id="IPR000182">
    <property type="entry name" value="GNAT_dom"/>
</dbReference>
<dbReference type="GO" id="GO:0016747">
    <property type="term" value="F:acyltransferase activity, transferring groups other than amino-acyl groups"/>
    <property type="evidence" value="ECO:0007669"/>
    <property type="project" value="InterPro"/>
</dbReference>
<organism evidence="2 3">
    <name type="scientific">Nocardioides islandensis</name>
    <dbReference type="NCBI Taxonomy" id="433663"/>
    <lineage>
        <taxon>Bacteria</taxon>
        <taxon>Bacillati</taxon>
        <taxon>Actinomycetota</taxon>
        <taxon>Actinomycetes</taxon>
        <taxon>Propionibacteriales</taxon>
        <taxon>Nocardioidaceae</taxon>
        <taxon>Nocardioides</taxon>
    </lineage>
</organism>
<name>A0A930YD04_9ACTN</name>
<dbReference type="Proteomes" id="UP000640489">
    <property type="component" value="Unassembled WGS sequence"/>
</dbReference>
<dbReference type="RefSeq" id="WP_194705389.1">
    <property type="nucleotide sequence ID" value="NZ_JADKPN010000001.1"/>
</dbReference>
<evidence type="ECO:0000259" key="1">
    <source>
        <dbReference type="PROSITE" id="PS51186"/>
    </source>
</evidence>
<proteinExistence type="predicted"/>
<evidence type="ECO:0000313" key="2">
    <source>
        <dbReference type="EMBL" id="MBF4762253.1"/>
    </source>
</evidence>
<dbReference type="PROSITE" id="PS51186">
    <property type="entry name" value="GNAT"/>
    <property type="match status" value="1"/>
</dbReference>
<dbReference type="SUPFAM" id="SSF55729">
    <property type="entry name" value="Acyl-CoA N-acyltransferases (Nat)"/>
    <property type="match status" value="1"/>
</dbReference>
<comment type="caution">
    <text evidence="2">The sequence shown here is derived from an EMBL/GenBank/DDBJ whole genome shotgun (WGS) entry which is preliminary data.</text>
</comment>
<dbReference type="AlphaFoldDB" id="A0A930YD04"/>
<gene>
    <name evidence="2" type="ORF">ISU07_03870</name>
</gene>
<evidence type="ECO:0000313" key="3">
    <source>
        <dbReference type="Proteomes" id="UP000640489"/>
    </source>
</evidence>
<dbReference type="Gene3D" id="3.40.630.30">
    <property type="match status" value="1"/>
</dbReference>
<reference evidence="2" key="1">
    <citation type="submission" date="2020-11" db="EMBL/GenBank/DDBJ databases">
        <title>Nocardioides sp. nov., isolated from Soil of Cynanchum wilfordii Hemsley rhizosphere.</title>
        <authorList>
            <person name="Lee J.-S."/>
            <person name="Suh M.K."/>
            <person name="Kim J.-S."/>
        </authorList>
    </citation>
    <scope>NUCLEOTIDE SEQUENCE</scope>
    <source>
        <strain evidence="2">KCTC 19275</strain>
    </source>
</reference>